<evidence type="ECO:0000313" key="8">
    <source>
        <dbReference type="Proteomes" id="UP000336646"/>
    </source>
</evidence>
<evidence type="ECO:0000256" key="4">
    <source>
        <dbReference type="ARBA" id="ARBA00023163"/>
    </source>
</evidence>
<evidence type="ECO:0000313" key="7">
    <source>
        <dbReference type="EMBL" id="TVS28970.1"/>
    </source>
</evidence>
<dbReference type="PROSITE" id="PS50977">
    <property type="entry name" value="HTH_TETR_2"/>
    <property type="match status" value="1"/>
</dbReference>
<evidence type="ECO:0000256" key="1">
    <source>
        <dbReference type="ARBA" id="ARBA00022491"/>
    </source>
</evidence>
<evidence type="ECO:0000259" key="6">
    <source>
        <dbReference type="PROSITE" id="PS50977"/>
    </source>
</evidence>
<keyword evidence="1" id="KW-0678">Repressor</keyword>
<feature type="DNA-binding region" description="H-T-H motif" evidence="5">
    <location>
        <begin position="46"/>
        <end position="65"/>
    </location>
</feature>
<dbReference type="InterPro" id="IPR050109">
    <property type="entry name" value="HTH-type_TetR-like_transc_reg"/>
</dbReference>
<dbReference type="PANTHER" id="PTHR30055:SF231">
    <property type="entry name" value="TRANSCRIPTIONAL REGULATORY PROTEIN (PROBABLY DEOR-FAMILY)-RELATED"/>
    <property type="match status" value="1"/>
</dbReference>
<evidence type="ECO:0000256" key="3">
    <source>
        <dbReference type="ARBA" id="ARBA00023125"/>
    </source>
</evidence>
<organism evidence="7 8">
    <name type="scientific">Corynebacterium sanguinis</name>
    <dbReference type="NCBI Taxonomy" id="2594913"/>
    <lineage>
        <taxon>Bacteria</taxon>
        <taxon>Bacillati</taxon>
        <taxon>Actinomycetota</taxon>
        <taxon>Actinomycetes</taxon>
        <taxon>Mycobacteriales</taxon>
        <taxon>Corynebacteriaceae</taxon>
        <taxon>Corynebacterium</taxon>
    </lineage>
</organism>
<dbReference type="Proteomes" id="UP000336646">
    <property type="component" value="Unassembled WGS sequence"/>
</dbReference>
<feature type="domain" description="HTH tetR-type" evidence="6">
    <location>
        <begin position="23"/>
        <end position="83"/>
    </location>
</feature>
<dbReference type="AlphaFoldDB" id="A0A6C1TYR3"/>
<dbReference type="Gene3D" id="1.10.357.10">
    <property type="entry name" value="Tetracycline Repressor, domain 2"/>
    <property type="match status" value="1"/>
</dbReference>
<dbReference type="Pfam" id="PF13977">
    <property type="entry name" value="TetR_C_6"/>
    <property type="match status" value="1"/>
</dbReference>
<sequence length="199" mass="21594">MISNTFVLPPTIRSYWYACNMTFDSRTEIIYAVLQTIAEEGISGLSMRNVAAEAGVSLGRVQHHFRSKDELLVETCRALVAAAEHRYNEQAGTACEQLEYAIGHVIPRDDNARRGAAIWSAFVAYGLVEPTISAIITDAKRGQEAEVARLMAQAGFSDAGTRARALIALADGLVQRVLTGDLSATQAQIVVDSYIASHH</sequence>
<evidence type="ECO:0000256" key="2">
    <source>
        <dbReference type="ARBA" id="ARBA00023015"/>
    </source>
</evidence>
<dbReference type="InterPro" id="IPR001647">
    <property type="entry name" value="HTH_TetR"/>
</dbReference>
<dbReference type="GO" id="GO:0003700">
    <property type="term" value="F:DNA-binding transcription factor activity"/>
    <property type="evidence" value="ECO:0007669"/>
    <property type="project" value="TreeGrafter"/>
</dbReference>
<keyword evidence="4" id="KW-0804">Transcription</keyword>
<evidence type="ECO:0000256" key="5">
    <source>
        <dbReference type="PROSITE-ProRule" id="PRU00335"/>
    </source>
</evidence>
<dbReference type="PANTHER" id="PTHR30055">
    <property type="entry name" value="HTH-TYPE TRANSCRIPTIONAL REGULATOR RUTR"/>
    <property type="match status" value="1"/>
</dbReference>
<dbReference type="Pfam" id="PF00440">
    <property type="entry name" value="TetR_N"/>
    <property type="match status" value="1"/>
</dbReference>
<protein>
    <submittedName>
        <fullName evidence="7">TetR family transcriptional regulator</fullName>
    </submittedName>
</protein>
<proteinExistence type="predicted"/>
<dbReference type="InterPro" id="IPR009057">
    <property type="entry name" value="Homeodomain-like_sf"/>
</dbReference>
<dbReference type="SUPFAM" id="SSF48498">
    <property type="entry name" value="Tetracyclin repressor-like, C-terminal domain"/>
    <property type="match status" value="1"/>
</dbReference>
<keyword evidence="2" id="KW-0805">Transcription regulation</keyword>
<dbReference type="InterPro" id="IPR036271">
    <property type="entry name" value="Tet_transcr_reg_TetR-rel_C_sf"/>
</dbReference>
<keyword evidence="3 5" id="KW-0238">DNA-binding</keyword>
<dbReference type="InterPro" id="IPR039538">
    <property type="entry name" value="BetI_C"/>
</dbReference>
<dbReference type="SUPFAM" id="SSF46689">
    <property type="entry name" value="Homeodomain-like"/>
    <property type="match status" value="1"/>
</dbReference>
<dbReference type="PRINTS" id="PR00455">
    <property type="entry name" value="HTHTETR"/>
</dbReference>
<dbReference type="GO" id="GO:0000976">
    <property type="term" value="F:transcription cis-regulatory region binding"/>
    <property type="evidence" value="ECO:0007669"/>
    <property type="project" value="TreeGrafter"/>
</dbReference>
<name>A0A6C1TYR3_9CORY</name>
<accession>A0A6C1TYR3</accession>
<comment type="caution">
    <text evidence="7">The sequence shown here is derived from an EMBL/GenBank/DDBJ whole genome shotgun (WGS) entry which is preliminary data.</text>
</comment>
<dbReference type="EMBL" id="RXIR01000008">
    <property type="protein sequence ID" value="TVS28970.1"/>
    <property type="molecule type" value="Genomic_DNA"/>
</dbReference>
<dbReference type="OrthoDB" id="9806334at2"/>
<gene>
    <name evidence="7" type="ORF">EKI59_05260</name>
</gene>
<reference evidence="7 8" key="1">
    <citation type="submission" date="2018-12" db="EMBL/GenBank/DDBJ databases">
        <title>Corynebacterium sanguinis sp. nov., a clinically-associated and environmental corynebacterium.</title>
        <authorList>
            <person name="Gonzales-Siles L."/>
            <person name="Jaen-Luchoro D."/>
            <person name="Cardew S."/>
            <person name="Inganas E."/>
            <person name="Ohlen M."/>
            <person name="Jensie-Markopolous S."/>
            <person name="Pinyeiro-Iglesias B."/>
            <person name="Molin K."/>
            <person name="Skovbjerg S."/>
            <person name="Svensson-Stadler L."/>
            <person name="Funke G."/>
            <person name="Moore E.R.B."/>
        </authorList>
    </citation>
    <scope>NUCLEOTIDE SEQUENCE [LARGE SCALE GENOMIC DNA]</scope>
    <source>
        <strain evidence="7 8">58734</strain>
    </source>
</reference>